<evidence type="ECO:0000256" key="4">
    <source>
        <dbReference type="ARBA" id="ARBA00023002"/>
    </source>
</evidence>
<keyword evidence="2" id="KW-0285">Flavoprotein</keyword>
<keyword evidence="3" id="KW-0274">FAD</keyword>
<dbReference type="EMBL" id="CP055898">
    <property type="protein sequence ID" value="QKX53821.1"/>
    <property type="molecule type" value="Genomic_DNA"/>
</dbReference>
<dbReference type="PRINTS" id="PR00420">
    <property type="entry name" value="RNGMNOXGNASE"/>
</dbReference>
<dbReference type="InterPro" id="IPR002938">
    <property type="entry name" value="FAD-bd"/>
</dbReference>
<dbReference type="SUPFAM" id="SSF52833">
    <property type="entry name" value="Thioredoxin-like"/>
    <property type="match status" value="1"/>
</dbReference>
<dbReference type="AlphaFoldDB" id="A0A7H8QJU4"/>
<dbReference type="InterPro" id="IPR012941">
    <property type="entry name" value="Phe_hydrox_C_dim_dom"/>
</dbReference>
<dbReference type="InterPro" id="IPR036249">
    <property type="entry name" value="Thioredoxin-like_sf"/>
</dbReference>
<keyword evidence="4" id="KW-0560">Oxidoreductase</keyword>
<comment type="similarity">
    <text evidence="1">Belongs to the PheA/TfdB FAD monooxygenase family.</text>
</comment>
<evidence type="ECO:0008006" key="9">
    <source>
        <dbReference type="Google" id="ProtNLM"/>
    </source>
</evidence>
<dbReference type="SUPFAM" id="SSF54373">
    <property type="entry name" value="FAD-linked reductases, C-terminal domain"/>
    <property type="match status" value="1"/>
</dbReference>
<dbReference type="Pfam" id="PF07976">
    <property type="entry name" value="Phe_hydrox_dim"/>
    <property type="match status" value="2"/>
</dbReference>
<feature type="domain" description="Phenol hydroxylase-like C-terminal dimerisation" evidence="6">
    <location>
        <begin position="467"/>
        <end position="547"/>
    </location>
</feature>
<dbReference type="Gene3D" id="3.50.50.60">
    <property type="entry name" value="FAD/NAD(P)-binding domain"/>
    <property type="match status" value="1"/>
</dbReference>
<accession>A0A7H8QJU4</accession>
<dbReference type="InterPro" id="IPR038220">
    <property type="entry name" value="PHOX_C_sf"/>
</dbReference>
<dbReference type="Proteomes" id="UP000509510">
    <property type="component" value="Chromosome I"/>
</dbReference>
<dbReference type="GO" id="GO:0016709">
    <property type="term" value="F:oxidoreductase activity, acting on paired donors, with incorporation or reduction of molecular oxygen, NAD(P)H as one donor, and incorporation of one atom of oxygen"/>
    <property type="evidence" value="ECO:0007669"/>
    <property type="project" value="UniProtKB-ARBA"/>
</dbReference>
<name>A0A7H8QJU4_TALRU</name>
<dbReference type="SUPFAM" id="SSF51905">
    <property type="entry name" value="FAD/NAD(P)-binding domain"/>
    <property type="match status" value="1"/>
</dbReference>
<proteinExistence type="inferred from homology"/>
<evidence type="ECO:0000256" key="1">
    <source>
        <dbReference type="ARBA" id="ARBA00007801"/>
    </source>
</evidence>
<feature type="domain" description="FAD-binding" evidence="5">
    <location>
        <begin position="202"/>
        <end position="365"/>
    </location>
</feature>
<feature type="domain" description="Phenol hydroxylase-like C-terminal dimerisation" evidence="6">
    <location>
        <begin position="389"/>
        <end position="460"/>
    </location>
</feature>
<protein>
    <recommendedName>
        <fullName evidence="9">FAD-binding domain-containing protein</fullName>
    </recommendedName>
</protein>
<dbReference type="RefSeq" id="XP_035340000.1">
    <property type="nucleotide sequence ID" value="XM_035484107.1"/>
</dbReference>
<dbReference type="InterPro" id="IPR036188">
    <property type="entry name" value="FAD/NAD-bd_sf"/>
</dbReference>
<keyword evidence="8" id="KW-1185">Reference proteome</keyword>
<dbReference type="GO" id="GO:0071949">
    <property type="term" value="F:FAD binding"/>
    <property type="evidence" value="ECO:0007669"/>
    <property type="project" value="InterPro"/>
</dbReference>
<evidence type="ECO:0000313" key="7">
    <source>
        <dbReference type="EMBL" id="QKX53821.1"/>
    </source>
</evidence>
<gene>
    <name evidence="7" type="ORF">TRUGW13939_00901</name>
</gene>
<evidence type="ECO:0000313" key="8">
    <source>
        <dbReference type="Proteomes" id="UP000509510"/>
    </source>
</evidence>
<dbReference type="CDD" id="cd02979">
    <property type="entry name" value="PHOX_C"/>
    <property type="match status" value="1"/>
</dbReference>
<dbReference type="KEGG" id="trg:TRUGW13939_00901"/>
<dbReference type="PANTHER" id="PTHR43004">
    <property type="entry name" value="TRK SYSTEM POTASSIUM UPTAKE PROTEIN"/>
    <property type="match status" value="1"/>
</dbReference>
<dbReference type="Pfam" id="PF01494">
    <property type="entry name" value="FAD_binding_3"/>
    <property type="match status" value="2"/>
</dbReference>
<dbReference type="Gene3D" id="3.40.30.20">
    <property type="match status" value="1"/>
</dbReference>
<evidence type="ECO:0000259" key="5">
    <source>
        <dbReference type="Pfam" id="PF01494"/>
    </source>
</evidence>
<dbReference type="PANTHER" id="PTHR43004:SF20">
    <property type="entry name" value="2-MONOOXYGENASE, PUTATIVE (AFU_ORTHOLOGUE AFUA_1G13660)-RELATED"/>
    <property type="match status" value="1"/>
</dbReference>
<evidence type="ECO:0000256" key="2">
    <source>
        <dbReference type="ARBA" id="ARBA00022630"/>
    </source>
</evidence>
<evidence type="ECO:0000256" key="3">
    <source>
        <dbReference type="ARBA" id="ARBA00022827"/>
    </source>
</evidence>
<dbReference type="Gene3D" id="3.30.9.10">
    <property type="entry name" value="D-Amino Acid Oxidase, subunit A, domain 2"/>
    <property type="match status" value="1"/>
</dbReference>
<dbReference type="GeneID" id="55988414"/>
<feature type="non-terminal residue" evidence="7">
    <location>
        <position position="1"/>
    </location>
</feature>
<dbReference type="InterPro" id="IPR050641">
    <property type="entry name" value="RIFMO-like"/>
</dbReference>
<evidence type="ECO:0000259" key="6">
    <source>
        <dbReference type="Pfam" id="PF07976"/>
    </source>
</evidence>
<sequence>MSAEGVTHKENEVDVLIIGAGPAGYMAELWFARLGVNTRIIDKRSARIFTGQADGLQPRVLEVFETFGFADRALKEVAVGFEACYYNPDENGHIRHVETVPEGIPGISRFNGSIVHQGRIETWLMDAITEFSGGRTKVERPIQPESLEFNPGGGEYPTSLGIPCRMGRTDSSKVTKKQHRHHYRGRVERSCGPNTCWAAMGHTPGLKQLGIENEGETTDFVWGVLDMVPTTDFPDIRKRCSIHSKNNGSIMIIPRENQLVRLYIQLRELAHNGEMDEDNVSPDHDKTKTRHVDRNKVTAKQILDSARKILSPYTLDAAEIHWFMAYQVGQRVASAFEKQERVFIAGDACHTHSPKAGQGMNVSMMGEISTQEFRRVIEQGAAFTTGCTVNYDRSILMDKPTDKSRETPYHSSLASRLSIGMRVPDVKLVMESDGRPWFFNQRLLSTGQFRVVVFIGDYTRRLGSCWHSIVELLLIHASPQVNVEWDDFPSVFRQRDDRGVVDYWKILADRPCFHDETGHVYEQYGIDKEVGAIVVLRPDGYVAKVAEPTI</sequence>
<reference evidence="8" key="1">
    <citation type="submission" date="2020-06" db="EMBL/GenBank/DDBJ databases">
        <title>A chromosome-scale genome assembly of Talaromyces rugulosus W13939.</title>
        <authorList>
            <person name="Wang B."/>
            <person name="Guo L."/>
            <person name="Ye K."/>
            <person name="Wang L."/>
        </authorList>
    </citation>
    <scope>NUCLEOTIDE SEQUENCE [LARGE SCALE GENOMIC DNA]</scope>
    <source>
        <strain evidence="8">W13939</strain>
    </source>
</reference>
<organism evidence="7 8">
    <name type="scientific">Talaromyces rugulosus</name>
    <name type="common">Penicillium rugulosum</name>
    <dbReference type="NCBI Taxonomy" id="121627"/>
    <lineage>
        <taxon>Eukaryota</taxon>
        <taxon>Fungi</taxon>
        <taxon>Dikarya</taxon>
        <taxon>Ascomycota</taxon>
        <taxon>Pezizomycotina</taxon>
        <taxon>Eurotiomycetes</taxon>
        <taxon>Eurotiomycetidae</taxon>
        <taxon>Eurotiales</taxon>
        <taxon>Trichocomaceae</taxon>
        <taxon>Talaromyces</taxon>
        <taxon>Talaromyces sect. Islandici</taxon>
    </lineage>
</organism>
<dbReference type="OrthoDB" id="1716816at2759"/>
<feature type="domain" description="FAD-binding" evidence="5">
    <location>
        <begin position="12"/>
        <end position="97"/>
    </location>
</feature>